<reference evidence="4" key="2">
    <citation type="submission" date="2016-11" db="EMBL/GenBank/DDBJ databases">
        <authorList>
            <person name="Varghese N."/>
            <person name="Submissions S."/>
        </authorList>
    </citation>
    <scope>NUCLEOTIDE SEQUENCE [LARGE SCALE GENOMIC DNA]</scope>
    <source>
        <strain evidence="4">DX253</strain>
    </source>
</reference>
<dbReference type="OrthoDB" id="270259at2157"/>
<reference evidence="2" key="3">
    <citation type="submission" date="2016-11" db="EMBL/GenBank/DDBJ databases">
        <authorList>
            <person name="Jaros S."/>
            <person name="Januszkiewicz K."/>
            <person name="Wedrychowicz H."/>
        </authorList>
    </citation>
    <scope>NUCLEOTIDE SEQUENCE [LARGE SCALE GENOMIC DNA]</scope>
    <source>
        <strain evidence="2">DX253</strain>
    </source>
</reference>
<evidence type="ECO:0000313" key="4">
    <source>
        <dbReference type="Proteomes" id="UP000184203"/>
    </source>
</evidence>
<dbReference type="Proteomes" id="UP000003751">
    <property type="component" value="Unassembled WGS sequence"/>
</dbReference>
<dbReference type="AlphaFoldDB" id="E7QX98"/>
<dbReference type="EMBL" id="AEMG01000019">
    <property type="protein sequence ID" value="EFW90901.1"/>
    <property type="molecule type" value="Genomic_DNA"/>
</dbReference>
<dbReference type="InterPro" id="IPR055687">
    <property type="entry name" value="DUF7263"/>
</dbReference>
<sequence length="237" mass="25326">MSSMRRERRHGSKGRAQMNLPALAVALLILTMVTGLSVGIADRALIGADRNPTTRRAAVATSERLVSADSSLTVRSNVVNATTLDGFNASRLTAWFPVVGERDVRIRLGGTVVAERGSPTGGVTIRRIVLVENRSAVTLTPPLSTSDPQFTLPRRTPNATLAVHPPDGTTVSVVRANGRVVLRNASGIDGRFHIPLSRFETTRFSFEADGSLPTGSVNVTYYPAKTRKAVLAVTVDV</sequence>
<evidence type="ECO:0000313" key="3">
    <source>
        <dbReference type="Proteomes" id="UP000003751"/>
    </source>
</evidence>
<gene>
    <name evidence="2" type="ORF">SAMN05444342_1117</name>
    <name evidence="1" type="ORF">ZOD2009_17183</name>
</gene>
<name>E7QX98_HALPU</name>
<dbReference type="EMBL" id="FRAN01000001">
    <property type="protein sequence ID" value="SHK25514.1"/>
    <property type="molecule type" value="Genomic_DNA"/>
</dbReference>
<accession>E7QX98</accession>
<proteinExistence type="predicted"/>
<dbReference type="STRING" id="797209.GCA_000376445_03003"/>
<keyword evidence="4" id="KW-1185">Reference proteome</keyword>
<dbReference type="eggNOG" id="arCOG03933">
    <property type="taxonomic scope" value="Archaea"/>
</dbReference>
<evidence type="ECO:0000313" key="2">
    <source>
        <dbReference type="EMBL" id="SHK25514.1"/>
    </source>
</evidence>
<dbReference type="Proteomes" id="UP000184203">
    <property type="component" value="Unassembled WGS sequence"/>
</dbReference>
<reference evidence="1 3" key="1">
    <citation type="journal article" date="2014" name="ISME J.">
        <title>Trehalose/2-sulfotrehalose biosynthesis and glycine-betaine uptake are widely spread mechanisms for osmoadaptation in the Halobacteriales.</title>
        <authorList>
            <person name="Youssef N.H."/>
            <person name="Savage-Ashlock K.N."/>
            <person name="McCully A.L."/>
            <person name="Luedtke B."/>
            <person name="Shaw E.I."/>
            <person name="Hoff W.D."/>
            <person name="Elshahed M.S."/>
        </authorList>
    </citation>
    <scope>NUCLEOTIDE SEQUENCE [LARGE SCALE GENOMIC DNA]</scope>
    <source>
        <strain evidence="1 3">DX253</strain>
    </source>
</reference>
<organism evidence="1 3">
    <name type="scientific">Haladaptatus paucihalophilus DX253</name>
    <dbReference type="NCBI Taxonomy" id="797209"/>
    <lineage>
        <taxon>Archaea</taxon>
        <taxon>Methanobacteriati</taxon>
        <taxon>Methanobacteriota</taxon>
        <taxon>Stenosarchaea group</taxon>
        <taxon>Halobacteria</taxon>
        <taxon>Halobacteriales</taxon>
        <taxon>Haladaptataceae</taxon>
        <taxon>Haladaptatus</taxon>
    </lineage>
</organism>
<dbReference type="Pfam" id="PF23924">
    <property type="entry name" value="DUF7263"/>
    <property type="match status" value="1"/>
</dbReference>
<dbReference type="PATRIC" id="fig|797209.4.peg.3363"/>
<dbReference type="RefSeq" id="WP_007981880.1">
    <property type="nucleotide sequence ID" value="NZ_AEMG01000019.1"/>
</dbReference>
<evidence type="ECO:0000313" key="1">
    <source>
        <dbReference type="EMBL" id="EFW90901.1"/>
    </source>
</evidence>
<protein>
    <submittedName>
        <fullName evidence="1">Uncharacterized protein</fullName>
    </submittedName>
</protein>